<dbReference type="Pfam" id="PF06985">
    <property type="entry name" value="HET"/>
    <property type="match status" value="1"/>
</dbReference>
<evidence type="ECO:0000259" key="1">
    <source>
        <dbReference type="Pfam" id="PF06985"/>
    </source>
</evidence>
<dbReference type="PANTHER" id="PTHR24148:SF64">
    <property type="entry name" value="HETEROKARYON INCOMPATIBILITY DOMAIN-CONTAINING PROTEIN"/>
    <property type="match status" value="1"/>
</dbReference>
<feature type="domain" description="Heterokaryon incompatibility" evidence="1">
    <location>
        <begin position="53"/>
        <end position="232"/>
    </location>
</feature>
<dbReference type="InterPro" id="IPR010730">
    <property type="entry name" value="HET"/>
</dbReference>
<reference evidence="2" key="1">
    <citation type="submission" date="2022-10" db="EMBL/GenBank/DDBJ databases">
        <title>Tapping the CABI collections for fungal endophytes: first genome assemblies for Collariella, Neodidymelliopsis, Ascochyta clinopodiicola, Didymella pomorum, Didymosphaeria variabile, Neocosmospora piperis and Neocucurbitaria cava.</title>
        <authorList>
            <person name="Hill R."/>
        </authorList>
    </citation>
    <scope>NUCLEOTIDE SEQUENCE</scope>
    <source>
        <strain evidence="2">IMI 355082</strain>
    </source>
</reference>
<dbReference type="InterPro" id="IPR052895">
    <property type="entry name" value="HetReg/Transcr_Mod"/>
</dbReference>
<name>A0A9W8YUG9_9PEZI</name>
<proteinExistence type="predicted"/>
<evidence type="ECO:0000313" key="2">
    <source>
        <dbReference type="EMBL" id="KAJ4391873.1"/>
    </source>
</evidence>
<evidence type="ECO:0000313" key="3">
    <source>
        <dbReference type="Proteomes" id="UP001140453"/>
    </source>
</evidence>
<protein>
    <recommendedName>
        <fullName evidence="1">Heterokaryon incompatibility domain-containing protein</fullName>
    </recommendedName>
</protein>
<dbReference type="EMBL" id="JAPEVB010000003">
    <property type="protein sequence ID" value="KAJ4391873.1"/>
    <property type="molecule type" value="Genomic_DNA"/>
</dbReference>
<dbReference type="OrthoDB" id="2157530at2759"/>
<sequence>MKEDTEIVWTGLPRDWPDRLLHVPSMTSYKCEIIEGPHGGTSARYGEWLQPRYYALSYTWGRWELDEHESPEVKALPVKNIPWAVPRINPARFTATQFEQVLQNITANTVRIPEATSWATPEFVWLDVACIDQRPGSPLKAQEIGRQAVIFRGAEAVFVWLHCIEPTMLYETLGGLYNANSDAVFLRSPRSDGIKKRGEVLRGDEAFLSAAVTSLGSLLEDPWFSSLWTLQEAFLCPSSGFVAKDGGIPGVFNTNISLNDVTRYCMGLFDICSRSAATKKKPAPLEQVLMDLVERSGLIAMHKNNPMSLYTLASQRTTRDPCDRVYGIMQVFGFRLGSSAEGADPDGAFSLLQLETQLGQSLLKDLPLLSQVAIHTELLPIGQAWRVHRSSVMPDLARELPYYHTSSLFGKFEPRCGLSTITRDVITWARFDGYTLPFDRLVGVCRAVNEAGLYRYRDTDPTILPSPVGSSCFQLALDVSEGTLRSTYLSSRKLWQIPLQSQQQHRAATELQSAYGGTHGKIQVLLLGQFSDERRDTWDFGRTKDDNLHCSEMWNVGVLLWKAGITDSARAPDRRPWRRLGIVIWDLVNNALSGRGDEEKEVLRGDSEAWENMEGLFG</sequence>
<dbReference type="Proteomes" id="UP001140453">
    <property type="component" value="Unassembled WGS sequence"/>
</dbReference>
<accession>A0A9W8YUG9</accession>
<comment type="caution">
    <text evidence="2">The sequence shown here is derived from an EMBL/GenBank/DDBJ whole genome shotgun (WGS) entry which is preliminary data.</text>
</comment>
<dbReference type="AlphaFoldDB" id="A0A9W8YUG9"/>
<dbReference type="PANTHER" id="PTHR24148">
    <property type="entry name" value="ANKYRIN REPEAT DOMAIN-CONTAINING PROTEIN 39 HOMOLOG-RELATED"/>
    <property type="match status" value="1"/>
</dbReference>
<gene>
    <name evidence="2" type="ORF">N0V93_005493</name>
</gene>
<keyword evidence="3" id="KW-1185">Reference proteome</keyword>
<organism evidence="2 3">
    <name type="scientific">Gnomoniopsis smithogilvyi</name>
    <dbReference type="NCBI Taxonomy" id="1191159"/>
    <lineage>
        <taxon>Eukaryota</taxon>
        <taxon>Fungi</taxon>
        <taxon>Dikarya</taxon>
        <taxon>Ascomycota</taxon>
        <taxon>Pezizomycotina</taxon>
        <taxon>Sordariomycetes</taxon>
        <taxon>Sordariomycetidae</taxon>
        <taxon>Diaporthales</taxon>
        <taxon>Gnomoniaceae</taxon>
        <taxon>Gnomoniopsis</taxon>
    </lineage>
</organism>